<organism evidence="1 2">
    <name type="scientific">Alkalilimnicola ehrlichii</name>
    <dbReference type="NCBI Taxonomy" id="351052"/>
    <lineage>
        <taxon>Bacteria</taxon>
        <taxon>Pseudomonadati</taxon>
        <taxon>Pseudomonadota</taxon>
        <taxon>Gammaproteobacteria</taxon>
        <taxon>Chromatiales</taxon>
        <taxon>Ectothiorhodospiraceae</taxon>
        <taxon>Alkalilimnicola</taxon>
    </lineage>
</organism>
<dbReference type="RefSeq" id="WP_116304379.1">
    <property type="nucleotide sequence ID" value="NZ_NFZV01000073.1"/>
</dbReference>
<protein>
    <submittedName>
        <fullName evidence="1">Uncharacterized protein</fullName>
    </submittedName>
</protein>
<reference evidence="2" key="1">
    <citation type="submission" date="2017-05" db="EMBL/GenBank/DDBJ databases">
        <authorList>
            <person name="Sharma S."/>
            <person name="Sidhu C."/>
            <person name="Pinnaka A.K."/>
        </authorList>
    </citation>
    <scope>NUCLEOTIDE SEQUENCE [LARGE SCALE GENOMIC DNA]</scope>
    <source>
        <strain evidence="2">AK93</strain>
    </source>
</reference>
<dbReference type="OrthoDB" id="2876391at2"/>
<name>A0A3E0WEV4_9GAMM</name>
<accession>A0A3E0WEV4</accession>
<sequence length="116" mass="13222">MKLIGSRQEQQLRGELLRSNRALKSGLGNPGLLRVLKESSHDPEKSYVLNWIPEQGEDIYTVLVFPGNLMEIEIPRGSGSVEMRELDLRNYAEKCSRINKLKLSVALQLMERKKAD</sequence>
<comment type="caution">
    <text evidence="1">The sequence shown here is derived from an EMBL/GenBank/DDBJ whole genome shotgun (WGS) entry which is preliminary data.</text>
</comment>
<gene>
    <name evidence="1" type="ORF">CAL65_22670</name>
</gene>
<proteinExistence type="predicted"/>
<evidence type="ECO:0000313" key="2">
    <source>
        <dbReference type="Proteomes" id="UP000256763"/>
    </source>
</evidence>
<dbReference type="AlphaFoldDB" id="A0A3E0WEV4"/>
<dbReference type="EMBL" id="NFZW01000067">
    <property type="protein sequence ID" value="RFA30849.1"/>
    <property type="molecule type" value="Genomic_DNA"/>
</dbReference>
<dbReference type="Proteomes" id="UP000256763">
    <property type="component" value="Unassembled WGS sequence"/>
</dbReference>
<keyword evidence="2" id="KW-1185">Reference proteome</keyword>
<evidence type="ECO:0000313" key="1">
    <source>
        <dbReference type="EMBL" id="RFA30849.1"/>
    </source>
</evidence>